<evidence type="ECO:0000313" key="10">
    <source>
        <dbReference type="Proteomes" id="UP000291189"/>
    </source>
</evidence>
<evidence type="ECO:0000256" key="1">
    <source>
        <dbReference type="ARBA" id="ARBA00004651"/>
    </source>
</evidence>
<dbReference type="SUPFAM" id="SSF161098">
    <property type="entry name" value="MetI-like"/>
    <property type="match status" value="1"/>
</dbReference>
<evidence type="ECO:0000259" key="8">
    <source>
        <dbReference type="PROSITE" id="PS50928"/>
    </source>
</evidence>
<keyword evidence="2 7" id="KW-0813">Transport</keyword>
<feature type="transmembrane region" description="Helical" evidence="7">
    <location>
        <begin position="297"/>
        <end position="317"/>
    </location>
</feature>
<keyword evidence="6 7" id="KW-0472">Membrane</keyword>
<proteinExistence type="inferred from homology"/>
<dbReference type="AlphaFoldDB" id="A0A4Q5J6C1"/>
<evidence type="ECO:0000256" key="7">
    <source>
        <dbReference type="RuleBase" id="RU363032"/>
    </source>
</evidence>
<feature type="transmembrane region" description="Helical" evidence="7">
    <location>
        <begin position="6"/>
        <end position="26"/>
    </location>
</feature>
<keyword evidence="4 7" id="KW-0812">Transmembrane</keyword>
<dbReference type="InterPro" id="IPR051393">
    <property type="entry name" value="ABC_transporter_permease"/>
</dbReference>
<reference evidence="9 10" key="1">
    <citation type="submission" date="2019-01" db="EMBL/GenBank/DDBJ databases">
        <title>Nocardioides guangzhouensis sp. nov., an actinobacterium isolated from soil.</title>
        <authorList>
            <person name="Fu Y."/>
            <person name="Cai Y."/>
            <person name="Lin Z."/>
            <person name="Chen P."/>
        </authorList>
    </citation>
    <scope>NUCLEOTIDE SEQUENCE [LARGE SCALE GENOMIC DNA]</scope>
    <source>
        <strain evidence="9 10">NBRC 105384</strain>
    </source>
</reference>
<gene>
    <name evidence="9" type="ORF">ETU37_04680</name>
</gene>
<dbReference type="OrthoDB" id="9804439at2"/>
<protein>
    <submittedName>
        <fullName evidence="9">Sugar ABC transporter permease</fullName>
    </submittedName>
</protein>
<feature type="transmembrane region" description="Helical" evidence="7">
    <location>
        <begin position="194"/>
        <end position="216"/>
    </location>
</feature>
<sequence length="326" mass="36236">MWLKAINTILTVIVGIGVAVLLYWLLNKIAELLPSRLEDKIKPWLYILPAYLALVVYLIYPTIVAFIKSFQDATSTEWVGFANFEALLTNAGFQQTLFNTVLWMIIVPTVTIILGLGIAVLADRLQPRYENLSKTIVFMPMAISMVGAATVWRFVYAYRPAGSDQVGLQNAIITSLGGDPVPWLQQSQFHLNSLLLMVMLLWAQIGFGMVLLSGAIKGVPTDTLEAARIDGADERQTFFRVVVPQIKGTIVTVFITTLISAMKTFDVVYVMTSGQFNTNILGVEFYRQLTSNFNNGAASAIVVLLLIATFPVMLYQVKHFREEAAR</sequence>
<dbReference type="InterPro" id="IPR035906">
    <property type="entry name" value="MetI-like_sf"/>
</dbReference>
<evidence type="ECO:0000256" key="5">
    <source>
        <dbReference type="ARBA" id="ARBA00022989"/>
    </source>
</evidence>
<dbReference type="PROSITE" id="PS50928">
    <property type="entry name" value="ABC_TM1"/>
    <property type="match status" value="1"/>
</dbReference>
<evidence type="ECO:0000313" key="9">
    <source>
        <dbReference type="EMBL" id="RYU14202.1"/>
    </source>
</evidence>
<evidence type="ECO:0000256" key="4">
    <source>
        <dbReference type="ARBA" id="ARBA00022692"/>
    </source>
</evidence>
<dbReference type="GO" id="GO:0055085">
    <property type="term" value="P:transmembrane transport"/>
    <property type="evidence" value="ECO:0007669"/>
    <property type="project" value="InterPro"/>
</dbReference>
<comment type="similarity">
    <text evidence="7">Belongs to the binding-protein-dependent transport system permease family.</text>
</comment>
<dbReference type="InterPro" id="IPR000515">
    <property type="entry name" value="MetI-like"/>
</dbReference>
<dbReference type="GO" id="GO:0005886">
    <property type="term" value="C:plasma membrane"/>
    <property type="evidence" value="ECO:0007669"/>
    <property type="project" value="UniProtKB-SubCell"/>
</dbReference>
<comment type="caution">
    <text evidence="9">The sequence shown here is derived from an EMBL/GenBank/DDBJ whole genome shotgun (WGS) entry which is preliminary data.</text>
</comment>
<organism evidence="9 10">
    <name type="scientific">Nocardioides iriomotensis</name>
    <dbReference type="NCBI Taxonomy" id="715784"/>
    <lineage>
        <taxon>Bacteria</taxon>
        <taxon>Bacillati</taxon>
        <taxon>Actinomycetota</taxon>
        <taxon>Actinomycetes</taxon>
        <taxon>Propionibacteriales</taxon>
        <taxon>Nocardioidaceae</taxon>
        <taxon>Nocardioides</taxon>
    </lineage>
</organism>
<feature type="domain" description="ABC transmembrane type-1" evidence="8">
    <location>
        <begin position="97"/>
        <end position="314"/>
    </location>
</feature>
<dbReference type="EMBL" id="SDPU01000012">
    <property type="protein sequence ID" value="RYU14202.1"/>
    <property type="molecule type" value="Genomic_DNA"/>
</dbReference>
<dbReference type="Proteomes" id="UP000291189">
    <property type="component" value="Unassembled WGS sequence"/>
</dbReference>
<comment type="subcellular location">
    <subcellularLocation>
        <location evidence="1 7">Cell membrane</location>
        <topology evidence="1 7">Multi-pass membrane protein</topology>
    </subcellularLocation>
</comment>
<name>A0A4Q5J6C1_9ACTN</name>
<dbReference type="Gene3D" id="1.10.3720.10">
    <property type="entry name" value="MetI-like"/>
    <property type="match status" value="1"/>
</dbReference>
<keyword evidence="10" id="KW-1185">Reference proteome</keyword>
<keyword evidence="3" id="KW-1003">Cell membrane</keyword>
<evidence type="ECO:0000256" key="6">
    <source>
        <dbReference type="ARBA" id="ARBA00023136"/>
    </source>
</evidence>
<evidence type="ECO:0000256" key="2">
    <source>
        <dbReference type="ARBA" id="ARBA00022448"/>
    </source>
</evidence>
<feature type="transmembrane region" description="Helical" evidence="7">
    <location>
        <begin position="135"/>
        <end position="155"/>
    </location>
</feature>
<dbReference type="PANTHER" id="PTHR30193:SF18">
    <property type="entry name" value="OSMOPROTECTIVE COMPOUNDS UPTAKE PERMEASE PROTEIN GGTC"/>
    <property type="match status" value="1"/>
</dbReference>
<keyword evidence="5 7" id="KW-1133">Transmembrane helix</keyword>
<feature type="transmembrane region" description="Helical" evidence="7">
    <location>
        <begin position="46"/>
        <end position="67"/>
    </location>
</feature>
<dbReference type="RefSeq" id="WP_129985801.1">
    <property type="nucleotide sequence ID" value="NZ_SDPU01000012.1"/>
</dbReference>
<dbReference type="CDD" id="cd06261">
    <property type="entry name" value="TM_PBP2"/>
    <property type="match status" value="1"/>
</dbReference>
<evidence type="ECO:0000256" key="3">
    <source>
        <dbReference type="ARBA" id="ARBA00022475"/>
    </source>
</evidence>
<accession>A0A4Q5J6C1</accession>
<dbReference type="PANTHER" id="PTHR30193">
    <property type="entry name" value="ABC TRANSPORTER PERMEASE PROTEIN"/>
    <property type="match status" value="1"/>
</dbReference>
<feature type="transmembrane region" description="Helical" evidence="7">
    <location>
        <begin position="101"/>
        <end position="123"/>
    </location>
</feature>
<feature type="transmembrane region" description="Helical" evidence="7">
    <location>
        <begin position="237"/>
        <end position="262"/>
    </location>
</feature>
<dbReference type="Pfam" id="PF00528">
    <property type="entry name" value="BPD_transp_1"/>
    <property type="match status" value="1"/>
</dbReference>